<evidence type="ECO:0000256" key="1">
    <source>
        <dbReference type="SAM" id="MobiDB-lite"/>
    </source>
</evidence>
<proteinExistence type="predicted"/>
<sequence length="376" mass="44224">MDVIEPTIDYDFSNLYLGPPSTLTGGAYFTRLMQNNNKSLYIQSPKSLTKQGFIKNGKKIYTDLMFDNNDTVFINWIENLENTCQNLIFNKGQNWFENKLEIDDIESAFTSPFKIFKSGKFYLLRVNVKQNIKIYDEKDQIINIDDINSDKSIISILEIQGIKFTSRNFQIEIELKQCMIVSPDPFLDECFIKNPNKKSIPQQKELEKEEDEEQKEEEKEDDEKDLEEEKEDDEKDLEEHKEYHEQKDLEENIESEFIDNNNNNNNDVIIKEDESITLDIEELTPEIEYPDTLKEIDISSSIENNLETFTLKKHNQVYYEIYQKAREKAKEAKKNAILAFLEMKNIKKTYMLDDMNDSDSDLDDLNSEDNPSDSEN</sequence>
<feature type="compositionally biased region" description="Acidic residues" evidence="1">
    <location>
        <begin position="208"/>
        <end position="236"/>
    </location>
</feature>
<dbReference type="AlphaFoldDB" id="A0A6C0KQL4"/>
<name>A0A6C0KQL4_9ZZZZ</name>
<evidence type="ECO:0000313" key="2">
    <source>
        <dbReference type="EMBL" id="QHU19426.1"/>
    </source>
</evidence>
<feature type="compositionally biased region" description="Acidic residues" evidence="1">
    <location>
        <begin position="354"/>
        <end position="376"/>
    </location>
</feature>
<feature type="region of interest" description="Disordered" evidence="1">
    <location>
        <begin position="201"/>
        <end position="265"/>
    </location>
</feature>
<protein>
    <submittedName>
        <fullName evidence="2">Uncharacterized protein</fullName>
    </submittedName>
</protein>
<accession>A0A6C0KQL4</accession>
<reference evidence="2" key="1">
    <citation type="journal article" date="2020" name="Nature">
        <title>Giant virus diversity and host interactions through global metagenomics.</title>
        <authorList>
            <person name="Schulz F."/>
            <person name="Roux S."/>
            <person name="Paez-Espino D."/>
            <person name="Jungbluth S."/>
            <person name="Walsh D.A."/>
            <person name="Denef V.J."/>
            <person name="McMahon K.D."/>
            <person name="Konstantinidis K.T."/>
            <person name="Eloe-Fadrosh E.A."/>
            <person name="Kyrpides N.C."/>
            <person name="Woyke T."/>
        </authorList>
    </citation>
    <scope>NUCLEOTIDE SEQUENCE</scope>
    <source>
        <strain evidence="2">GVMAG-S-3300013014-104</strain>
    </source>
</reference>
<dbReference type="EMBL" id="MN740950">
    <property type="protein sequence ID" value="QHU19426.1"/>
    <property type="molecule type" value="Genomic_DNA"/>
</dbReference>
<feature type="compositionally biased region" description="Basic and acidic residues" evidence="1">
    <location>
        <begin position="237"/>
        <end position="250"/>
    </location>
</feature>
<feature type="region of interest" description="Disordered" evidence="1">
    <location>
        <begin position="353"/>
        <end position="376"/>
    </location>
</feature>
<organism evidence="2">
    <name type="scientific">viral metagenome</name>
    <dbReference type="NCBI Taxonomy" id="1070528"/>
    <lineage>
        <taxon>unclassified sequences</taxon>
        <taxon>metagenomes</taxon>
        <taxon>organismal metagenomes</taxon>
    </lineage>
</organism>